<comment type="caution">
    <text evidence="3">The sequence shown here is derived from an EMBL/GenBank/DDBJ whole genome shotgun (WGS) entry which is preliminary data.</text>
</comment>
<keyword evidence="3" id="KW-0067">ATP-binding</keyword>
<dbReference type="SUPFAM" id="SSF52540">
    <property type="entry name" value="P-loop containing nucleoside triphosphate hydrolases"/>
    <property type="match status" value="1"/>
</dbReference>
<dbReference type="OrthoDB" id="9804199at2"/>
<keyword evidence="3" id="KW-0547">Nucleotide-binding</keyword>
<dbReference type="CDD" id="cd03260">
    <property type="entry name" value="ABC_PstB_phosphate_transporter"/>
    <property type="match status" value="1"/>
</dbReference>
<evidence type="ECO:0000313" key="3">
    <source>
        <dbReference type="EMBL" id="RCX19997.1"/>
    </source>
</evidence>
<dbReference type="GO" id="GO:0035435">
    <property type="term" value="P:phosphate ion transmembrane transport"/>
    <property type="evidence" value="ECO:0007669"/>
    <property type="project" value="InterPro"/>
</dbReference>
<dbReference type="Pfam" id="PF00005">
    <property type="entry name" value="ABC_tran"/>
    <property type="match status" value="1"/>
</dbReference>
<dbReference type="InterPro" id="IPR003439">
    <property type="entry name" value="ABC_transporter-like_ATP-bd"/>
</dbReference>
<dbReference type="GO" id="GO:0005315">
    <property type="term" value="F:phosphate transmembrane transporter activity"/>
    <property type="evidence" value="ECO:0007669"/>
    <property type="project" value="InterPro"/>
</dbReference>
<dbReference type="PROSITE" id="PS50893">
    <property type="entry name" value="ABC_TRANSPORTER_2"/>
    <property type="match status" value="1"/>
</dbReference>
<feature type="domain" description="ABC transporter" evidence="2">
    <location>
        <begin position="7"/>
        <end position="248"/>
    </location>
</feature>
<evidence type="ECO:0000256" key="1">
    <source>
        <dbReference type="ARBA" id="ARBA00022448"/>
    </source>
</evidence>
<dbReference type="RefSeq" id="WP_114296124.1">
    <property type="nucleotide sequence ID" value="NZ_QPJT01000002.1"/>
</dbReference>
<dbReference type="PANTHER" id="PTHR43423:SF1">
    <property type="entry name" value="ABC TRANSPORTER I FAMILY MEMBER 17"/>
    <property type="match status" value="1"/>
</dbReference>
<name>A0A369BHR0_9FIRM</name>
<evidence type="ECO:0000259" key="2">
    <source>
        <dbReference type="PROSITE" id="PS50893"/>
    </source>
</evidence>
<dbReference type="InterPro" id="IPR005670">
    <property type="entry name" value="PstB-like"/>
</dbReference>
<dbReference type="InterPro" id="IPR017871">
    <property type="entry name" value="ABC_transporter-like_CS"/>
</dbReference>
<evidence type="ECO:0000313" key="4">
    <source>
        <dbReference type="Proteomes" id="UP000253034"/>
    </source>
</evidence>
<dbReference type="PROSITE" id="PS00211">
    <property type="entry name" value="ABC_TRANSPORTER_1"/>
    <property type="match status" value="1"/>
</dbReference>
<dbReference type="AlphaFoldDB" id="A0A369BHR0"/>
<keyword evidence="1" id="KW-0813">Transport</keyword>
<gene>
    <name evidence="3" type="ORF">DFR58_10266</name>
</gene>
<accession>A0A369BHR0</accession>
<keyword evidence="4" id="KW-1185">Reference proteome</keyword>
<dbReference type="EMBL" id="QPJT01000002">
    <property type="protein sequence ID" value="RCX19997.1"/>
    <property type="molecule type" value="Genomic_DNA"/>
</dbReference>
<dbReference type="InterPro" id="IPR027417">
    <property type="entry name" value="P-loop_NTPase"/>
</dbReference>
<reference evidence="3 4" key="1">
    <citation type="submission" date="2018-07" db="EMBL/GenBank/DDBJ databases">
        <title>Genomic Encyclopedia of Type Strains, Phase IV (KMG-IV): sequencing the most valuable type-strain genomes for metagenomic binning, comparative biology and taxonomic classification.</title>
        <authorList>
            <person name="Goeker M."/>
        </authorList>
    </citation>
    <scope>NUCLEOTIDE SEQUENCE [LARGE SCALE GENOMIC DNA]</scope>
    <source>
        <strain evidence="3 4">DSM 27016</strain>
    </source>
</reference>
<dbReference type="PANTHER" id="PTHR43423">
    <property type="entry name" value="ABC TRANSPORTER I FAMILY MEMBER 17"/>
    <property type="match status" value="1"/>
</dbReference>
<organism evidence="3 4">
    <name type="scientific">Anaerobacterium chartisolvens</name>
    <dbReference type="NCBI Taxonomy" id="1297424"/>
    <lineage>
        <taxon>Bacteria</taxon>
        <taxon>Bacillati</taxon>
        <taxon>Bacillota</taxon>
        <taxon>Clostridia</taxon>
        <taxon>Eubacteriales</taxon>
        <taxon>Oscillospiraceae</taxon>
        <taxon>Anaerobacterium</taxon>
    </lineage>
</organism>
<proteinExistence type="predicted"/>
<dbReference type="Proteomes" id="UP000253034">
    <property type="component" value="Unassembled WGS sequence"/>
</dbReference>
<dbReference type="GO" id="GO:0005524">
    <property type="term" value="F:ATP binding"/>
    <property type="evidence" value="ECO:0007669"/>
    <property type="project" value="UniProtKB-KW"/>
</dbReference>
<dbReference type="GO" id="GO:0016020">
    <property type="term" value="C:membrane"/>
    <property type="evidence" value="ECO:0007669"/>
    <property type="project" value="InterPro"/>
</dbReference>
<dbReference type="Gene3D" id="3.40.50.300">
    <property type="entry name" value="P-loop containing nucleotide triphosphate hydrolases"/>
    <property type="match status" value="1"/>
</dbReference>
<dbReference type="GO" id="GO:0016887">
    <property type="term" value="F:ATP hydrolysis activity"/>
    <property type="evidence" value="ECO:0007669"/>
    <property type="project" value="InterPro"/>
</dbReference>
<sequence>MIQKSKMEIKELSFYYQQKQVIKGLNLEIPENRILAVFGPANSGITTLLRTLNRLSDLIVGVRQEGEILLDGKNIFDPDINMTELRRRVGMVFDVPTSLPMSIFDNVALGPRMGGMKAKRDLAEKVEKALRMSALWDEVKDRLNTPAARLSGGQQQRLCIARVLALEPEVILLDRPCSALDPISTAKIEESLMQLKEQYTIIIAPHTVQQAGRIADRVAFMLMGDLIEQGYTKEVFAFPKDNRTNDYLTGRFG</sequence>
<protein>
    <submittedName>
        <fullName evidence="3">Phosphate ABC transporter ATP-binding protein (PhoT family)</fullName>
    </submittedName>
</protein>